<comment type="caution">
    <text evidence="3">The sequence shown here is derived from an EMBL/GenBank/DDBJ whole genome shotgun (WGS) entry which is preliminary data.</text>
</comment>
<accession>A0A0P7W7B1</accession>
<keyword evidence="1" id="KW-0472">Membrane</keyword>
<dbReference type="EMBL" id="JARO02013696">
    <property type="protein sequence ID" value="KPP58567.1"/>
    <property type="molecule type" value="Genomic_DNA"/>
</dbReference>
<proteinExistence type="predicted"/>
<keyword evidence="2" id="KW-0732">Signal</keyword>
<feature type="non-terminal residue" evidence="3">
    <location>
        <position position="235"/>
    </location>
</feature>
<reference evidence="3 4" key="1">
    <citation type="submission" date="2015-08" db="EMBL/GenBank/DDBJ databases">
        <title>The genome of the Asian arowana (Scleropages formosus).</title>
        <authorList>
            <person name="Tan M.H."/>
            <person name="Gan H.M."/>
            <person name="Croft L.J."/>
            <person name="Austin C.M."/>
        </authorList>
    </citation>
    <scope>NUCLEOTIDE SEQUENCE [LARGE SCALE GENOMIC DNA]</scope>
    <source>
        <strain evidence="3">Aro1</strain>
    </source>
</reference>
<dbReference type="Proteomes" id="UP000034805">
    <property type="component" value="Unassembled WGS sequence"/>
</dbReference>
<dbReference type="AlphaFoldDB" id="A0A0P7W7B1"/>
<keyword evidence="1" id="KW-0812">Transmembrane</keyword>
<keyword evidence="1" id="KW-1133">Transmembrane helix</keyword>
<protein>
    <submittedName>
        <fullName evidence="3">Uncharacterized protein</fullName>
    </submittedName>
</protein>
<evidence type="ECO:0000256" key="2">
    <source>
        <dbReference type="SAM" id="SignalP"/>
    </source>
</evidence>
<feature type="signal peptide" evidence="2">
    <location>
        <begin position="1"/>
        <end position="21"/>
    </location>
</feature>
<feature type="transmembrane region" description="Helical" evidence="1">
    <location>
        <begin position="197"/>
        <end position="215"/>
    </location>
</feature>
<feature type="chain" id="PRO_5006144265" evidence="2">
    <location>
        <begin position="22"/>
        <end position="235"/>
    </location>
</feature>
<evidence type="ECO:0000313" key="3">
    <source>
        <dbReference type="EMBL" id="KPP58567.1"/>
    </source>
</evidence>
<name>A0A0P7W7B1_SCLFO</name>
<evidence type="ECO:0000256" key="1">
    <source>
        <dbReference type="SAM" id="Phobius"/>
    </source>
</evidence>
<gene>
    <name evidence="3" type="ORF">Z043_123595</name>
</gene>
<feature type="transmembrane region" description="Helical" evidence="1">
    <location>
        <begin position="140"/>
        <end position="162"/>
    </location>
</feature>
<evidence type="ECO:0000313" key="4">
    <source>
        <dbReference type="Proteomes" id="UP000034805"/>
    </source>
</evidence>
<organism evidence="3 4">
    <name type="scientific">Scleropages formosus</name>
    <name type="common">Asian bonytongue</name>
    <name type="synonym">Osteoglossum formosum</name>
    <dbReference type="NCBI Taxonomy" id="113540"/>
    <lineage>
        <taxon>Eukaryota</taxon>
        <taxon>Metazoa</taxon>
        <taxon>Chordata</taxon>
        <taxon>Craniata</taxon>
        <taxon>Vertebrata</taxon>
        <taxon>Euteleostomi</taxon>
        <taxon>Actinopterygii</taxon>
        <taxon>Neopterygii</taxon>
        <taxon>Teleostei</taxon>
        <taxon>Osteoglossocephala</taxon>
        <taxon>Osteoglossomorpha</taxon>
        <taxon>Osteoglossiformes</taxon>
        <taxon>Osteoglossidae</taxon>
        <taxon>Scleropages</taxon>
    </lineage>
</organism>
<sequence>MAHRLLSKVLWSIQLICLVLAGGGTVQGLEVPQGDSQALVHGPRRSRSLYNKHPFSSLVLPQGTDSSEHSDLSSWTRNGYDSDEPTLRRLASSDPFMPSSSNVNLFQSNSLLGAKGVPSGSTTDTMGFQRRASINPSQVLGWQVLNLVITTFMLALVSRLPLFPPQRPRWLQPLVFHGILQDIQDPSFLVSQSPEEVLLLAILLVLFTLKWYSFLLKPTSPMVGPYEDLVLAWVQ</sequence>